<gene>
    <name evidence="1" type="ORF">AUK40_06610</name>
</gene>
<evidence type="ECO:0000313" key="2">
    <source>
        <dbReference type="Proteomes" id="UP000183245"/>
    </source>
</evidence>
<dbReference type="Proteomes" id="UP000183245">
    <property type="component" value="Unassembled WGS sequence"/>
</dbReference>
<dbReference type="AlphaFoldDB" id="A0A1J5IDH6"/>
<dbReference type="SUPFAM" id="SSF53955">
    <property type="entry name" value="Lysozyme-like"/>
    <property type="match status" value="1"/>
</dbReference>
<accession>A0A1J5IDH6</accession>
<sequence length="438" mass="48907">MKNGVVYPARSMDGIIVHTDSQVFGRQGTGLDISSVHHGPGSLLDLRQSAHIIDLRLQRRGDRRADPSVEAASPVLEELYVSSQQGSCSSLSAQLSSYFTTMWQRMQLLPAPHWSPAAAVVLLILNVISFTLHPVPAGPLREEALASVTESGTVIQSEEISTPALESWISDRQEQVGEVMTELAAREKSLELGSSFSSFSRYPVDPDESQQNTQGLPATLVIYEKYRPPVDWLDTVEARPLSEIYADSAEPWLDEKGRTMKIDRGFEIMKIPRRMAPMYEYTEHAFGVSRYVLMAVATIESHQGISMVSSTNCQGWGNFCPGTVRLFERKDLLPEGFSPYDDFDGIAGIAVHLRVSSLGLTGYRQLSAELANDPEATWPSFWEGETPEYSLFEKHSWKYPIIPATWGYNRSSYYGWSVAQLAHFYQIHDVMVEGQNAM</sequence>
<comment type="caution">
    <text evidence="1">The sequence shown here is derived from an EMBL/GenBank/DDBJ whole genome shotgun (WGS) entry which is preliminary data.</text>
</comment>
<name>A0A1J5IDH6_9BACT</name>
<reference evidence="1 2" key="1">
    <citation type="journal article" date="2016" name="Environ. Microbiol.">
        <title>Genomic resolution of a cold subsurface aquifer community provides metabolic insights for novel microbes adapted to high CO concentrations.</title>
        <authorList>
            <person name="Probst A.J."/>
            <person name="Castelle C.J."/>
            <person name="Singh A."/>
            <person name="Brown C.T."/>
            <person name="Anantharaman K."/>
            <person name="Sharon I."/>
            <person name="Hug L.A."/>
            <person name="Burstein D."/>
            <person name="Emerson J.B."/>
            <person name="Thomas B.C."/>
            <person name="Banfield J.F."/>
        </authorList>
    </citation>
    <scope>NUCLEOTIDE SEQUENCE [LARGE SCALE GENOMIC DNA]</scope>
    <source>
        <strain evidence="1">CG2_30_54_11</strain>
    </source>
</reference>
<protein>
    <submittedName>
        <fullName evidence="1">Uncharacterized protein</fullName>
    </submittedName>
</protein>
<organism evidence="1 2">
    <name type="scientific">Candidatus Wirthbacteria bacterium CG2_30_54_11</name>
    <dbReference type="NCBI Taxonomy" id="1817892"/>
    <lineage>
        <taxon>Bacteria</taxon>
        <taxon>Candidatus Wirthbacteria</taxon>
    </lineage>
</organism>
<evidence type="ECO:0000313" key="1">
    <source>
        <dbReference type="EMBL" id="OIP94803.1"/>
    </source>
</evidence>
<dbReference type="EMBL" id="MNZT01000123">
    <property type="protein sequence ID" value="OIP94803.1"/>
    <property type="molecule type" value="Genomic_DNA"/>
</dbReference>
<proteinExistence type="predicted"/>
<dbReference type="InterPro" id="IPR023346">
    <property type="entry name" value="Lysozyme-like_dom_sf"/>
</dbReference>